<dbReference type="PROSITE" id="PS50977">
    <property type="entry name" value="HTH_TETR_2"/>
    <property type="match status" value="1"/>
</dbReference>
<dbReference type="SUPFAM" id="SSF46689">
    <property type="entry name" value="Homeodomain-like"/>
    <property type="match status" value="1"/>
</dbReference>
<protein>
    <submittedName>
        <fullName evidence="6">AcrR family transcriptional regulator</fullName>
    </submittedName>
</protein>
<dbReference type="PRINTS" id="PR00455">
    <property type="entry name" value="HTHTETR"/>
</dbReference>
<dbReference type="PANTHER" id="PTHR47506">
    <property type="entry name" value="TRANSCRIPTIONAL REGULATORY PROTEIN"/>
    <property type="match status" value="1"/>
</dbReference>
<accession>A0A7W7S549</accession>
<dbReference type="InterPro" id="IPR011075">
    <property type="entry name" value="TetR_C"/>
</dbReference>
<dbReference type="SUPFAM" id="SSF48498">
    <property type="entry name" value="Tetracyclin repressor-like, C-terminal domain"/>
    <property type="match status" value="1"/>
</dbReference>
<dbReference type="Pfam" id="PF16925">
    <property type="entry name" value="TetR_C_13"/>
    <property type="match status" value="1"/>
</dbReference>
<dbReference type="Gene3D" id="1.10.10.60">
    <property type="entry name" value="Homeodomain-like"/>
    <property type="match status" value="1"/>
</dbReference>
<feature type="DNA-binding region" description="H-T-H motif" evidence="4">
    <location>
        <begin position="29"/>
        <end position="48"/>
    </location>
</feature>
<evidence type="ECO:0000256" key="1">
    <source>
        <dbReference type="ARBA" id="ARBA00023015"/>
    </source>
</evidence>
<evidence type="ECO:0000313" key="6">
    <source>
        <dbReference type="EMBL" id="MBB4943448.1"/>
    </source>
</evidence>
<reference evidence="6 7" key="1">
    <citation type="submission" date="2020-08" db="EMBL/GenBank/DDBJ databases">
        <title>Sequencing the genomes of 1000 actinobacteria strains.</title>
        <authorList>
            <person name="Klenk H.-P."/>
        </authorList>
    </citation>
    <scope>NUCLEOTIDE SEQUENCE [LARGE SCALE GENOMIC DNA]</scope>
    <source>
        <strain evidence="6 7">DSM 43023</strain>
    </source>
</reference>
<proteinExistence type="predicted"/>
<keyword evidence="7" id="KW-1185">Reference proteome</keyword>
<dbReference type="Gene3D" id="1.10.357.10">
    <property type="entry name" value="Tetracycline Repressor, domain 2"/>
    <property type="match status" value="1"/>
</dbReference>
<evidence type="ECO:0000256" key="4">
    <source>
        <dbReference type="PROSITE-ProRule" id="PRU00335"/>
    </source>
</evidence>
<organism evidence="6 7">
    <name type="scientific">Streptosporangium album</name>
    <dbReference type="NCBI Taxonomy" id="47479"/>
    <lineage>
        <taxon>Bacteria</taxon>
        <taxon>Bacillati</taxon>
        <taxon>Actinomycetota</taxon>
        <taxon>Actinomycetes</taxon>
        <taxon>Streptosporangiales</taxon>
        <taxon>Streptosporangiaceae</taxon>
        <taxon>Streptosporangium</taxon>
    </lineage>
</organism>
<dbReference type="PANTHER" id="PTHR47506:SF1">
    <property type="entry name" value="HTH-TYPE TRANSCRIPTIONAL REGULATOR YJDC"/>
    <property type="match status" value="1"/>
</dbReference>
<keyword evidence="1" id="KW-0805">Transcription regulation</keyword>
<evidence type="ECO:0000313" key="7">
    <source>
        <dbReference type="Proteomes" id="UP000534286"/>
    </source>
</evidence>
<evidence type="ECO:0000256" key="3">
    <source>
        <dbReference type="ARBA" id="ARBA00023163"/>
    </source>
</evidence>
<dbReference type="GO" id="GO:0003677">
    <property type="term" value="F:DNA binding"/>
    <property type="evidence" value="ECO:0007669"/>
    <property type="project" value="UniProtKB-UniRule"/>
</dbReference>
<name>A0A7W7S549_9ACTN</name>
<feature type="domain" description="HTH tetR-type" evidence="5">
    <location>
        <begin position="6"/>
        <end position="66"/>
    </location>
</feature>
<dbReference type="RefSeq" id="WP_184759271.1">
    <property type="nucleotide sequence ID" value="NZ_BAABEK010000085.1"/>
</dbReference>
<dbReference type="InterPro" id="IPR036271">
    <property type="entry name" value="Tet_transcr_reg_TetR-rel_C_sf"/>
</dbReference>
<gene>
    <name evidence="6" type="ORF">FHR32_007848</name>
</gene>
<dbReference type="Pfam" id="PF00440">
    <property type="entry name" value="TetR_N"/>
    <property type="match status" value="1"/>
</dbReference>
<dbReference type="InterPro" id="IPR009057">
    <property type="entry name" value="Homeodomain-like_sf"/>
</dbReference>
<evidence type="ECO:0000259" key="5">
    <source>
        <dbReference type="PROSITE" id="PS50977"/>
    </source>
</evidence>
<dbReference type="AlphaFoldDB" id="A0A7W7S549"/>
<keyword evidence="3" id="KW-0804">Transcription</keyword>
<dbReference type="InterPro" id="IPR001647">
    <property type="entry name" value="HTH_TetR"/>
</dbReference>
<evidence type="ECO:0000256" key="2">
    <source>
        <dbReference type="ARBA" id="ARBA00023125"/>
    </source>
</evidence>
<dbReference type="Proteomes" id="UP000534286">
    <property type="component" value="Unassembled WGS sequence"/>
</dbReference>
<dbReference type="EMBL" id="JACHJU010000005">
    <property type="protein sequence ID" value="MBB4943448.1"/>
    <property type="molecule type" value="Genomic_DNA"/>
</dbReference>
<keyword evidence="2 4" id="KW-0238">DNA-binding</keyword>
<comment type="caution">
    <text evidence="6">The sequence shown here is derived from an EMBL/GenBank/DDBJ whole genome shotgun (WGS) entry which is preliminary data.</text>
</comment>
<sequence length="205" mass="22069">MARPRSFDEQTVLDAAVRRFRATGYAGTSLDDISAATGLGRGSLYASFGDKHAVFIKSLNAYVRQALIDTRDLLEGPDDTAVDRLHGFIAGGARSVLDDEEHFGCMAGKFAHEVGDQDDQARAIIRGVFLEQQQILRDCVAAAQRSGDLAPDADAHTIGYMILALNHGFDVMAKGGIDSAALDAAAEQAFQGLPLTSRYRARRQP</sequence>